<keyword evidence="4" id="KW-1185">Reference proteome</keyword>
<dbReference type="PROSITE" id="PS51257">
    <property type="entry name" value="PROKAR_LIPOPROTEIN"/>
    <property type="match status" value="1"/>
</dbReference>
<evidence type="ECO:0000256" key="1">
    <source>
        <dbReference type="SAM" id="SignalP"/>
    </source>
</evidence>
<dbReference type="Proteomes" id="UP001201549">
    <property type="component" value="Unassembled WGS sequence"/>
</dbReference>
<dbReference type="Gene3D" id="2.30.42.10">
    <property type="match status" value="1"/>
</dbReference>
<feature type="chain" id="PRO_5045801105" evidence="1">
    <location>
        <begin position="28"/>
        <end position="742"/>
    </location>
</feature>
<reference evidence="4" key="2">
    <citation type="submission" date="2023-07" db="EMBL/GenBank/DDBJ databases">
        <title>Shewanella mangrovi sp. nov., an acetaldehyde- degrading bacterium isolated from mangrove sediment.</title>
        <authorList>
            <person name="Liu Y."/>
        </authorList>
    </citation>
    <scope>NUCLEOTIDE SEQUENCE [LARGE SCALE GENOMIC DNA]</scope>
    <source>
        <strain evidence="4">C32</strain>
    </source>
</reference>
<feature type="domain" description="Tail specific protease" evidence="2">
    <location>
        <begin position="515"/>
        <end position="706"/>
    </location>
</feature>
<dbReference type="SUPFAM" id="SSF52096">
    <property type="entry name" value="ClpP/crotonase"/>
    <property type="match status" value="1"/>
</dbReference>
<dbReference type="InterPro" id="IPR029045">
    <property type="entry name" value="ClpP/crotonase-like_dom_sf"/>
</dbReference>
<dbReference type="Pfam" id="PF03572">
    <property type="entry name" value="Peptidase_S41"/>
    <property type="match status" value="1"/>
</dbReference>
<accession>A0ABT2FFA6</accession>
<evidence type="ECO:0000313" key="3">
    <source>
        <dbReference type="EMBL" id="MCS4554953.1"/>
    </source>
</evidence>
<comment type="caution">
    <text evidence="3">The sequence shown here is derived from an EMBL/GenBank/DDBJ whole genome shotgun (WGS) entry which is preliminary data.</text>
</comment>
<dbReference type="InterPro" id="IPR005151">
    <property type="entry name" value="Tail-specific_protease"/>
</dbReference>
<protein>
    <submittedName>
        <fullName evidence="3">S41 family peptidase</fullName>
    </submittedName>
</protein>
<dbReference type="Gene3D" id="3.90.226.10">
    <property type="entry name" value="2-enoyl-CoA Hydratase, Chain A, domain 1"/>
    <property type="match status" value="1"/>
</dbReference>
<dbReference type="EMBL" id="JAKOGG010000001">
    <property type="protein sequence ID" value="MCS4554953.1"/>
    <property type="molecule type" value="Genomic_DNA"/>
</dbReference>
<dbReference type="PANTHER" id="PTHR32060:SF30">
    <property type="entry name" value="CARBOXY-TERMINAL PROCESSING PROTEASE CTPA"/>
    <property type="match status" value="1"/>
</dbReference>
<dbReference type="SMART" id="SM00245">
    <property type="entry name" value="TSPc"/>
    <property type="match status" value="1"/>
</dbReference>
<feature type="signal peptide" evidence="1">
    <location>
        <begin position="1"/>
        <end position="27"/>
    </location>
</feature>
<proteinExistence type="predicted"/>
<keyword evidence="1" id="KW-0732">Signal</keyword>
<dbReference type="RefSeq" id="WP_238894300.1">
    <property type="nucleotide sequence ID" value="NZ_JAKOGG010000001.1"/>
</dbReference>
<reference evidence="3 4" key="1">
    <citation type="submission" date="2022-02" db="EMBL/GenBank/DDBJ databases">
        <authorList>
            <person name="Zhuang L."/>
        </authorList>
    </citation>
    <scope>NUCLEOTIDE SEQUENCE [LARGE SCALE GENOMIC DNA]</scope>
    <source>
        <strain evidence="3 4">C32</strain>
    </source>
</reference>
<evidence type="ECO:0000313" key="4">
    <source>
        <dbReference type="Proteomes" id="UP001201549"/>
    </source>
</evidence>
<name>A0ABT2FFA6_9GAMM</name>
<sequence length="742" mass="81104">MHKALSATSYYIVLLLGCMAASTSSFAAPQQFSNLDFSEQLTGWHSAKDTQVTVTTDSRYVAKTDNPVALVTGESGEKMVYQQVTGGAKGQVIMLDADAKAIGVKGYAGIVISVLDDLGQVIATQRNYLRGDQDWQHYSIGMELLGQPYQMRIGAFVVGGGQLAVDNFKISVDEQDISATPLLPVTAHPASTDNAFADGSGIALAQLNEQQQANLSRFVRVWGLVKYFHTAVAAGQFNMDNEFFRMVPKLLNAKLDADANALLLEWVNHFGAQPACTADCVVADDKAQTAADFSWIKRSYLGAELATTLKNLVAQHHYAEHYYVDFHSAGNVFPSHERSYAQLPLSDAGVRLLTLARWWNIEQYFAPNRELTAIPWQKIPELYIGKFAAATTESQWSQAMHSLAAEVKDSHTMLRVKGEGFSQFGQNTVPVTLSNIEDHWVVSQLAPDFATHLQLGDEIVAIDGVAIADKAAQMRRLISASNQSRMDHLLAGYLLNTDAAQLALTLADGHRSVENTVSFKQFYRAKYQHEATQPSDKILPNNIGYLNLNTLAPAQVAAVMAKYNDTQALIIDVRNYPHSVFQLADALMPHETACIRFSHPNPKLPGEFLFDDPMSVGKENPDYYRGRVILLADASSQSLAEFTLMALRRAPKAIVLGSQTSGADGNASAITLPFGDQFVLTGLGVNTPETKQSTQQIGIVPDVYQQPTMADIKAGKDTLLERAQQLALSPEFDALVPSKVQL</sequence>
<organism evidence="3 4">
    <name type="scientific">Shewanella electrica</name>
    <dbReference type="NCBI Taxonomy" id="515560"/>
    <lineage>
        <taxon>Bacteria</taxon>
        <taxon>Pseudomonadati</taxon>
        <taxon>Pseudomonadota</taxon>
        <taxon>Gammaproteobacteria</taxon>
        <taxon>Alteromonadales</taxon>
        <taxon>Shewanellaceae</taxon>
        <taxon>Shewanella</taxon>
    </lineage>
</organism>
<gene>
    <name evidence="3" type="ORF">L9G74_00700</name>
</gene>
<dbReference type="PANTHER" id="PTHR32060">
    <property type="entry name" value="TAIL-SPECIFIC PROTEASE"/>
    <property type="match status" value="1"/>
</dbReference>
<evidence type="ECO:0000259" key="2">
    <source>
        <dbReference type="SMART" id="SM00245"/>
    </source>
</evidence>
<dbReference type="Gene3D" id="2.60.120.260">
    <property type="entry name" value="Galactose-binding domain-like"/>
    <property type="match status" value="1"/>
</dbReference>
<dbReference type="InterPro" id="IPR036034">
    <property type="entry name" value="PDZ_sf"/>
</dbReference>